<keyword evidence="2" id="KW-1185">Reference proteome</keyword>
<gene>
    <name evidence="1" type="ORF">LSALG_LOCUS30213</name>
</gene>
<proteinExistence type="predicted"/>
<evidence type="ECO:0000313" key="2">
    <source>
        <dbReference type="Proteomes" id="UP001177003"/>
    </source>
</evidence>
<name>A0AA35ZF89_LACSI</name>
<accession>A0AA35ZF89</accession>
<reference evidence="1" key="1">
    <citation type="submission" date="2023-04" db="EMBL/GenBank/DDBJ databases">
        <authorList>
            <person name="Vijverberg K."/>
            <person name="Xiong W."/>
            <person name="Schranz E."/>
        </authorList>
    </citation>
    <scope>NUCLEOTIDE SEQUENCE</scope>
</reference>
<dbReference type="AlphaFoldDB" id="A0AA35ZF89"/>
<dbReference type="Proteomes" id="UP001177003">
    <property type="component" value="Chromosome 6"/>
</dbReference>
<protein>
    <submittedName>
        <fullName evidence="1">Uncharacterized protein</fullName>
    </submittedName>
</protein>
<dbReference type="EMBL" id="OX465082">
    <property type="protein sequence ID" value="CAI9291049.1"/>
    <property type="molecule type" value="Genomic_DNA"/>
</dbReference>
<evidence type="ECO:0000313" key="1">
    <source>
        <dbReference type="EMBL" id="CAI9291049.1"/>
    </source>
</evidence>
<organism evidence="1 2">
    <name type="scientific">Lactuca saligna</name>
    <name type="common">Willowleaf lettuce</name>
    <dbReference type="NCBI Taxonomy" id="75948"/>
    <lineage>
        <taxon>Eukaryota</taxon>
        <taxon>Viridiplantae</taxon>
        <taxon>Streptophyta</taxon>
        <taxon>Embryophyta</taxon>
        <taxon>Tracheophyta</taxon>
        <taxon>Spermatophyta</taxon>
        <taxon>Magnoliopsida</taxon>
        <taxon>eudicotyledons</taxon>
        <taxon>Gunneridae</taxon>
        <taxon>Pentapetalae</taxon>
        <taxon>asterids</taxon>
        <taxon>campanulids</taxon>
        <taxon>Asterales</taxon>
        <taxon>Asteraceae</taxon>
        <taxon>Cichorioideae</taxon>
        <taxon>Cichorieae</taxon>
        <taxon>Lactucinae</taxon>
        <taxon>Lactuca</taxon>
    </lineage>
</organism>
<sequence length="118" mass="14083">MHFSFYLKYVKLQYESWSLKRIVGLNFGLPVQIEEFMNIQLKGFRGANHVLSEFTLADLPFMNPYDWISLFSIVVKYVKKYETIYENLKRLIKCYILEIAKIEAEISYVMKKTLILKP</sequence>